<dbReference type="AlphaFoldDB" id="A0A158DPS8"/>
<sequence>MAFLAFLGTLAFVAVVSLSLMAVWDIFLPRPAKLARAKRSAEYVRARSSRGS</sequence>
<dbReference type="Proteomes" id="UP000054870">
    <property type="component" value="Unassembled WGS sequence"/>
</dbReference>
<dbReference type="EMBL" id="FCOF02000088">
    <property type="protein sequence ID" value="SAK96604.1"/>
    <property type="molecule type" value="Genomic_DNA"/>
</dbReference>
<gene>
    <name evidence="1" type="ORF">AWB75_07029</name>
</gene>
<keyword evidence="2" id="KW-1185">Reference proteome</keyword>
<organism evidence="1 2">
    <name type="scientific">Caballeronia catudaia</name>
    <dbReference type="NCBI Taxonomy" id="1777136"/>
    <lineage>
        <taxon>Bacteria</taxon>
        <taxon>Pseudomonadati</taxon>
        <taxon>Pseudomonadota</taxon>
        <taxon>Betaproteobacteria</taxon>
        <taxon>Burkholderiales</taxon>
        <taxon>Burkholderiaceae</taxon>
        <taxon>Caballeronia</taxon>
    </lineage>
</organism>
<proteinExistence type="predicted"/>
<comment type="caution">
    <text evidence="1">The sequence shown here is derived from an EMBL/GenBank/DDBJ whole genome shotgun (WGS) entry which is preliminary data.</text>
</comment>
<evidence type="ECO:0000313" key="1">
    <source>
        <dbReference type="EMBL" id="SAK96604.1"/>
    </source>
</evidence>
<protein>
    <submittedName>
        <fullName evidence="1">Uncharacterized protein</fullName>
    </submittedName>
</protein>
<accession>A0A158DPS8</accession>
<reference evidence="1" key="1">
    <citation type="submission" date="2016-01" db="EMBL/GenBank/DDBJ databases">
        <authorList>
            <person name="Peeters C."/>
        </authorList>
    </citation>
    <scope>NUCLEOTIDE SEQUENCE [LARGE SCALE GENOMIC DNA]</scope>
    <source>
        <strain evidence="1">LMG 29318</strain>
    </source>
</reference>
<evidence type="ECO:0000313" key="2">
    <source>
        <dbReference type="Proteomes" id="UP000054870"/>
    </source>
</evidence>
<dbReference type="RefSeq" id="WP_159462847.1">
    <property type="nucleotide sequence ID" value="NZ_FCOF02000088.1"/>
</dbReference>
<name>A0A158DPS8_9BURK</name>